<dbReference type="Pfam" id="PF03611">
    <property type="entry name" value="EIIC-GAT"/>
    <property type="match status" value="1"/>
</dbReference>
<feature type="transmembrane region" description="Helical" evidence="14">
    <location>
        <begin position="236"/>
        <end position="255"/>
    </location>
</feature>
<feature type="transmembrane region" description="Helical" evidence="14">
    <location>
        <begin position="105"/>
        <end position="124"/>
    </location>
</feature>
<keyword evidence="9 14" id="KW-0472">Membrane</keyword>
<evidence type="ECO:0000256" key="12">
    <source>
        <dbReference type="ARBA" id="ARBA00039702"/>
    </source>
</evidence>
<evidence type="ECO:0000256" key="7">
    <source>
        <dbReference type="ARBA" id="ARBA00022692"/>
    </source>
</evidence>
<comment type="subunit">
    <text evidence="2">Homodimer.</text>
</comment>
<keyword evidence="7 14" id="KW-0812">Transmembrane</keyword>
<evidence type="ECO:0000313" key="16">
    <source>
        <dbReference type="Proteomes" id="UP000016646"/>
    </source>
</evidence>
<evidence type="ECO:0000256" key="11">
    <source>
        <dbReference type="ARBA" id="ARBA00038218"/>
    </source>
</evidence>
<feature type="transmembrane region" description="Helical" evidence="14">
    <location>
        <begin position="158"/>
        <end position="179"/>
    </location>
</feature>
<evidence type="ECO:0000256" key="9">
    <source>
        <dbReference type="ARBA" id="ARBA00023136"/>
    </source>
</evidence>
<proteinExistence type="inferred from homology"/>
<dbReference type="Proteomes" id="UP000016646">
    <property type="component" value="Unassembled WGS sequence"/>
</dbReference>
<dbReference type="PANTHER" id="PTHR33843">
    <property type="entry name" value="ASCORBATE-SPECIFIC PTS SYSTEM EIIC COMPONENT"/>
    <property type="match status" value="1"/>
</dbReference>
<keyword evidence="16" id="KW-1185">Reference proteome</keyword>
<dbReference type="PANTHER" id="PTHR33843:SF4">
    <property type="entry name" value="ASCORBATE-SPECIFIC PTS SYSTEM EIIC COMPONENT"/>
    <property type="match status" value="1"/>
</dbReference>
<evidence type="ECO:0000256" key="10">
    <source>
        <dbReference type="ARBA" id="ARBA00037387"/>
    </source>
</evidence>
<evidence type="ECO:0000256" key="13">
    <source>
        <dbReference type="ARBA" id="ARBA00042859"/>
    </source>
</evidence>
<organism evidence="15 16">
    <name type="scientific">Treponema socranskii subsp. socranskii VPI DR56BR1116 = ATCC 35536</name>
    <dbReference type="NCBI Taxonomy" id="1125725"/>
    <lineage>
        <taxon>Bacteria</taxon>
        <taxon>Pseudomonadati</taxon>
        <taxon>Spirochaetota</taxon>
        <taxon>Spirochaetia</taxon>
        <taxon>Spirochaetales</taxon>
        <taxon>Treponemataceae</taxon>
        <taxon>Treponema</taxon>
    </lineage>
</organism>
<comment type="function">
    <text evidence="10">The phosphoenolpyruvate-dependent sugar phosphotransferase system (sugar PTS), a major carbohydrate active transport system, catalyzes the phosphorylation of incoming sugar substrates concomitantly with their translocation across the cell membrane. The enzyme II UlaABC PTS system is involved in ascorbate transport.</text>
</comment>
<evidence type="ECO:0000256" key="5">
    <source>
        <dbReference type="ARBA" id="ARBA00022597"/>
    </source>
</evidence>
<keyword evidence="6" id="KW-0598">Phosphotransferase system</keyword>
<keyword evidence="3" id="KW-0813">Transport</keyword>
<feature type="transmembrane region" description="Helical" evidence="14">
    <location>
        <begin position="329"/>
        <end position="350"/>
    </location>
</feature>
<evidence type="ECO:0000256" key="14">
    <source>
        <dbReference type="SAM" id="Phobius"/>
    </source>
</evidence>
<dbReference type="InterPro" id="IPR051562">
    <property type="entry name" value="Ascorbate-PTS_EIIC"/>
</dbReference>
<dbReference type="NCBIfam" id="NF009553">
    <property type="entry name" value="PRK12997.1-5"/>
    <property type="match status" value="1"/>
</dbReference>
<evidence type="ECO:0000256" key="8">
    <source>
        <dbReference type="ARBA" id="ARBA00022989"/>
    </source>
</evidence>
<reference evidence="15 16" key="1">
    <citation type="submission" date="2013-08" db="EMBL/GenBank/DDBJ databases">
        <authorList>
            <person name="Durkin A.S."/>
            <person name="Haft D.R."/>
            <person name="McCorrison J."/>
            <person name="Torralba M."/>
            <person name="Gillis M."/>
            <person name="Haft D.H."/>
            <person name="Methe B."/>
            <person name="Sutton G."/>
            <person name="Nelson K.E."/>
        </authorList>
    </citation>
    <scope>NUCLEOTIDE SEQUENCE [LARGE SCALE GENOMIC DNA]</scope>
    <source>
        <strain evidence="15 16">ATCC 35536</strain>
    </source>
</reference>
<keyword evidence="5" id="KW-0762">Sugar transport</keyword>
<feature type="transmembrane region" description="Helical" evidence="14">
    <location>
        <begin position="267"/>
        <end position="287"/>
    </location>
</feature>
<feature type="transmembrane region" description="Helical" evidence="14">
    <location>
        <begin position="53"/>
        <end position="75"/>
    </location>
</feature>
<evidence type="ECO:0000256" key="3">
    <source>
        <dbReference type="ARBA" id="ARBA00022448"/>
    </source>
</evidence>
<comment type="similarity">
    <text evidence="11">Belongs to the UlaA family.</text>
</comment>
<evidence type="ECO:0000256" key="1">
    <source>
        <dbReference type="ARBA" id="ARBA00004651"/>
    </source>
</evidence>
<feature type="transmembrane region" description="Helical" evidence="14">
    <location>
        <begin position="191"/>
        <end position="209"/>
    </location>
</feature>
<keyword evidence="4" id="KW-1003">Cell membrane</keyword>
<protein>
    <recommendedName>
        <fullName evidence="12">Ascorbate-specific PTS system EIIC component</fullName>
    </recommendedName>
    <alternativeName>
        <fullName evidence="13">Ascorbate-specific permease IIC component UlaA</fullName>
    </alternativeName>
</protein>
<sequence>MIFPAKVFMEEKMGFFRFLRNDVLSVPAVLVGLVALIGLLIQKKDASECVKGFIKSILGFLVLGAGASVIVGALGHFSGMFQYGFHIQGIVPNNEAIVSIAQKSMGSEMALIMFFGMVVNILIARFTPLKYIFLTGHLTIYMAILIAVILSVGGLSGWLLILVGSLILGFVMAVFPAWAQPVMRKITGTNDIAFGHFGIFGYMTSAYIGKLVGKGSKSTEEIQFPKWLGFFRDTPVAISVTMGLIFIISAIVAGPEYVQTNESGGQNFIVFSILQSITFAGGVYIVLSGVRLILGEIVPAFTGISQKLVPNAKPALDCPVVFPYAPNAVLIGFLSSFLGGVLGMLLCIVFKLPIIIPGVVPHFFCGASAGVFGNATGGRRGCFFGSFINGLLITFLPIILMPRLGNLGFVSTTFSDADFCLVGIVLGGIINIFH</sequence>
<dbReference type="InterPro" id="IPR004703">
    <property type="entry name" value="PTS_sugar-sp_permease"/>
</dbReference>
<feature type="transmembrane region" description="Helical" evidence="14">
    <location>
        <begin position="23"/>
        <end position="41"/>
    </location>
</feature>
<evidence type="ECO:0000313" key="15">
    <source>
        <dbReference type="EMBL" id="ERK00826.1"/>
    </source>
</evidence>
<accession>A0ABN0P3J3</accession>
<dbReference type="NCBIfam" id="NF006922">
    <property type="entry name" value="PRK09410.1-5"/>
    <property type="match status" value="1"/>
</dbReference>
<feature type="transmembrane region" description="Helical" evidence="14">
    <location>
        <begin position="413"/>
        <end position="433"/>
    </location>
</feature>
<gene>
    <name evidence="15" type="ORF">HMPREF0860_1161</name>
</gene>
<evidence type="ECO:0000256" key="6">
    <source>
        <dbReference type="ARBA" id="ARBA00022683"/>
    </source>
</evidence>
<feature type="transmembrane region" description="Helical" evidence="14">
    <location>
        <begin position="382"/>
        <end position="401"/>
    </location>
</feature>
<dbReference type="NCBIfam" id="NF006920">
    <property type="entry name" value="PRK09410.1-2"/>
    <property type="match status" value="1"/>
</dbReference>
<keyword evidence="8 14" id="KW-1133">Transmembrane helix</keyword>
<comment type="caution">
    <text evidence="15">The sequence shown here is derived from an EMBL/GenBank/DDBJ whole genome shotgun (WGS) entry which is preliminary data.</text>
</comment>
<evidence type="ECO:0000256" key="2">
    <source>
        <dbReference type="ARBA" id="ARBA00011738"/>
    </source>
</evidence>
<evidence type="ECO:0000256" key="4">
    <source>
        <dbReference type="ARBA" id="ARBA00022475"/>
    </source>
</evidence>
<comment type="subcellular location">
    <subcellularLocation>
        <location evidence="1">Cell membrane</location>
        <topology evidence="1">Multi-pass membrane protein</topology>
    </subcellularLocation>
</comment>
<dbReference type="EMBL" id="AVQI01000064">
    <property type="protein sequence ID" value="ERK00826.1"/>
    <property type="molecule type" value="Genomic_DNA"/>
</dbReference>
<feature type="transmembrane region" description="Helical" evidence="14">
    <location>
        <begin position="131"/>
        <end position="152"/>
    </location>
</feature>
<name>A0ABN0P3J3_TRESO</name>